<organism evidence="3 4">
    <name type="scientific">Meloidogyne enterolobii</name>
    <name type="common">Root-knot nematode worm</name>
    <name type="synonym">Meloidogyne mayaguensis</name>
    <dbReference type="NCBI Taxonomy" id="390850"/>
    <lineage>
        <taxon>Eukaryota</taxon>
        <taxon>Metazoa</taxon>
        <taxon>Ecdysozoa</taxon>
        <taxon>Nematoda</taxon>
        <taxon>Chromadorea</taxon>
        <taxon>Rhabditida</taxon>
        <taxon>Tylenchina</taxon>
        <taxon>Tylenchomorpha</taxon>
        <taxon>Tylenchoidea</taxon>
        <taxon>Meloidogynidae</taxon>
        <taxon>Meloidogyninae</taxon>
        <taxon>Meloidogyne</taxon>
    </lineage>
</organism>
<dbReference type="PROSITE" id="PS00018">
    <property type="entry name" value="EF_HAND_1"/>
    <property type="match status" value="1"/>
</dbReference>
<evidence type="ECO:0000313" key="4">
    <source>
        <dbReference type="Proteomes" id="UP000580250"/>
    </source>
</evidence>
<evidence type="ECO:0000313" key="3">
    <source>
        <dbReference type="EMBL" id="CAD2153041.1"/>
    </source>
</evidence>
<evidence type="ECO:0000256" key="1">
    <source>
        <dbReference type="ARBA" id="ARBA00022837"/>
    </source>
</evidence>
<dbReference type="Pfam" id="PF13499">
    <property type="entry name" value="EF-hand_7"/>
    <property type="match status" value="1"/>
</dbReference>
<comment type="caution">
    <text evidence="3">The sequence shown here is derived from an EMBL/GenBank/DDBJ whole genome shotgun (WGS) entry which is preliminary data.</text>
</comment>
<sequence>MANLLNLNGEARKELFNSYAIKLFFNIMDVNNDNQLTLNEFMAGLFEKHQTTKTTILQEIFNVLDLNKDGKWEFTEFTDLLIIFFEAEKIEGLREYLLNDEEFKEYFLKGDKNGDGYFTFNELVKK</sequence>
<dbReference type="InterPro" id="IPR002048">
    <property type="entry name" value="EF_hand_dom"/>
</dbReference>
<dbReference type="AlphaFoldDB" id="A0A6V7UBW1"/>
<feature type="domain" description="EF-hand" evidence="2">
    <location>
        <begin position="98"/>
        <end position="126"/>
    </location>
</feature>
<dbReference type="OrthoDB" id="428774at2759"/>
<dbReference type="Gene3D" id="1.10.238.10">
    <property type="entry name" value="EF-hand"/>
    <property type="match status" value="1"/>
</dbReference>
<gene>
    <name evidence="3" type="ORF">MENT_LOCUS10978</name>
</gene>
<keyword evidence="1" id="KW-0106">Calcium</keyword>
<reference evidence="3 4" key="1">
    <citation type="submission" date="2020-08" db="EMBL/GenBank/DDBJ databases">
        <authorList>
            <person name="Koutsovoulos G."/>
            <person name="Danchin GJ E."/>
        </authorList>
    </citation>
    <scope>NUCLEOTIDE SEQUENCE [LARGE SCALE GENOMIC DNA]</scope>
</reference>
<feature type="domain" description="EF-hand" evidence="2">
    <location>
        <begin position="52"/>
        <end position="87"/>
    </location>
</feature>
<proteinExistence type="predicted"/>
<dbReference type="Proteomes" id="UP000580250">
    <property type="component" value="Unassembled WGS sequence"/>
</dbReference>
<name>A0A6V7UBW1_MELEN</name>
<dbReference type="SMART" id="SM00054">
    <property type="entry name" value="EFh"/>
    <property type="match status" value="3"/>
</dbReference>
<evidence type="ECO:0000259" key="2">
    <source>
        <dbReference type="PROSITE" id="PS50222"/>
    </source>
</evidence>
<accession>A0A6V7UBW1</accession>
<dbReference type="GO" id="GO:0005509">
    <property type="term" value="F:calcium ion binding"/>
    <property type="evidence" value="ECO:0007669"/>
    <property type="project" value="InterPro"/>
</dbReference>
<dbReference type="EMBL" id="CAJEWN010000052">
    <property type="protein sequence ID" value="CAD2153041.1"/>
    <property type="molecule type" value="Genomic_DNA"/>
</dbReference>
<dbReference type="InterPro" id="IPR018247">
    <property type="entry name" value="EF_Hand_1_Ca_BS"/>
</dbReference>
<dbReference type="SUPFAM" id="SSF47473">
    <property type="entry name" value="EF-hand"/>
    <property type="match status" value="1"/>
</dbReference>
<dbReference type="PROSITE" id="PS50222">
    <property type="entry name" value="EF_HAND_2"/>
    <property type="match status" value="2"/>
</dbReference>
<protein>
    <recommendedName>
        <fullName evidence="2">EF-hand domain-containing protein</fullName>
    </recommendedName>
</protein>
<dbReference type="InterPro" id="IPR011992">
    <property type="entry name" value="EF-hand-dom_pair"/>
</dbReference>